<dbReference type="EMBL" id="CP059734">
    <property type="protein sequence ID" value="WDE08458.1"/>
    <property type="molecule type" value="Genomic_DNA"/>
</dbReference>
<dbReference type="AlphaFoldDB" id="A0AAF0CCH1"/>
<name>A0AAF0CCH1_9GAMM</name>
<dbReference type="Proteomes" id="UP000032352">
    <property type="component" value="Chromosome pTvir"/>
</dbReference>
<organism evidence="1 2">
    <name type="scientific">Thalassomonas viridans</name>
    <dbReference type="NCBI Taxonomy" id="137584"/>
    <lineage>
        <taxon>Bacteria</taxon>
        <taxon>Pseudomonadati</taxon>
        <taxon>Pseudomonadota</taxon>
        <taxon>Gammaproteobacteria</taxon>
        <taxon>Alteromonadales</taxon>
        <taxon>Colwelliaceae</taxon>
        <taxon>Thalassomonas</taxon>
    </lineage>
</organism>
<dbReference type="KEGG" id="tvd:SG34_031535"/>
<dbReference type="RefSeq" id="WP_044837598.1">
    <property type="nucleotide sequence ID" value="NZ_CP059734.1"/>
</dbReference>
<reference evidence="1 2" key="2">
    <citation type="journal article" date="2022" name="Mar. Drugs">
        <title>Bioassay-Guided Fractionation Leads to the Detection of Cholic Acid Generated by the Rare Thalassomonas sp.</title>
        <authorList>
            <person name="Pheiffer F."/>
            <person name="Schneider Y.K."/>
            <person name="Hansen E.H."/>
            <person name="Andersen J.H."/>
            <person name="Isaksson J."/>
            <person name="Busche T."/>
            <person name="R C."/>
            <person name="Kalinowski J."/>
            <person name="Zyl L.V."/>
            <person name="Trindade M."/>
        </authorList>
    </citation>
    <scope>NUCLEOTIDE SEQUENCE [LARGE SCALE GENOMIC DNA]</scope>
    <source>
        <strain evidence="1 2">XOM25</strain>
    </source>
</reference>
<gene>
    <name evidence="1" type="ORF">SG34_031535</name>
</gene>
<reference evidence="1 2" key="1">
    <citation type="journal article" date="2015" name="Genome Announc.">
        <title>Draft Genome Sequences of Marine Isolates of Thalassomonas viridans and Thalassomonas actiniarum.</title>
        <authorList>
            <person name="Olonade I."/>
            <person name="van Zyl L.J."/>
            <person name="Trindade M."/>
        </authorList>
    </citation>
    <scope>NUCLEOTIDE SEQUENCE [LARGE SCALE GENOMIC DNA]</scope>
    <source>
        <strain evidence="1 2">XOM25</strain>
    </source>
</reference>
<protein>
    <submittedName>
        <fullName evidence="1">Uncharacterized protein</fullName>
    </submittedName>
</protein>
<proteinExistence type="predicted"/>
<accession>A0AAF0CCH1</accession>
<sequence>MSESISLDQAAGRQALLSTLISLTDDFQKFNEECAFLCDAFAAVAREPDCISEETGEGIGHISCWLKDQVKDYNERINTLYKTAQGQHQPTAENEEEE</sequence>
<keyword evidence="2" id="KW-1185">Reference proteome</keyword>
<evidence type="ECO:0000313" key="2">
    <source>
        <dbReference type="Proteomes" id="UP000032352"/>
    </source>
</evidence>
<evidence type="ECO:0000313" key="1">
    <source>
        <dbReference type="EMBL" id="WDE08458.1"/>
    </source>
</evidence>